<organism evidence="2 3">
    <name type="scientific">Dysgonomonas alginatilytica</name>
    <dbReference type="NCBI Taxonomy" id="1605892"/>
    <lineage>
        <taxon>Bacteria</taxon>
        <taxon>Pseudomonadati</taxon>
        <taxon>Bacteroidota</taxon>
        <taxon>Bacteroidia</taxon>
        <taxon>Bacteroidales</taxon>
        <taxon>Dysgonomonadaceae</taxon>
        <taxon>Dysgonomonas</taxon>
    </lineage>
</organism>
<protein>
    <recommendedName>
        <fullName evidence="4">Phospholipase</fullName>
    </recommendedName>
</protein>
<dbReference type="OrthoDB" id="1097760at2"/>
<keyword evidence="1" id="KW-0812">Transmembrane</keyword>
<keyword evidence="1" id="KW-1133">Transmembrane helix</keyword>
<reference evidence="2 3" key="1">
    <citation type="submission" date="2018-03" db="EMBL/GenBank/DDBJ databases">
        <title>Genomic Encyclopedia of Archaeal and Bacterial Type Strains, Phase II (KMG-II): from individual species to whole genera.</title>
        <authorList>
            <person name="Goeker M."/>
        </authorList>
    </citation>
    <scope>NUCLEOTIDE SEQUENCE [LARGE SCALE GENOMIC DNA]</scope>
    <source>
        <strain evidence="2 3">DSM 100214</strain>
    </source>
</reference>
<evidence type="ECO:0008006" key="4">
    <source>
        <dbReference type="Google" id="ProtNLM"/>
    </source>
</evidence>
<dbReference type="RefSeq" id="WP_110309433.1">
    <property type="nucleotide sequence ID" value="NZ_QICL01000002.1"/>
</dbReference>
<feature type="transmembrane region" description="Helical" evidence="1">
    <location>
        <begin position="6"/>
        <end position="24"/>
    </location>
</feature>
<dbReference type="AlphaFoldDB" id="A0A2V3PSZ3"/>
<keyword evidence="1" id="KW-0472">Membrane</keyword>
<comment type="caution">
    <text evidence="2">The sequence shown here is derived from an EMBL/GenBank/DDBJ whole genome shotgun (WGS) entry which is preliminary data.</text>
</comment>
<sequence>MEILFIFLGIIIFFVIALFVWNSYQRKQGNTERAEIVNSDPTDGTCCGQHATCEQDSLLNCFVEESDYFDDEELDKYKEYSEEDYTPQEVDEFREVFYTLLDEDKPRWVRSLQQREIPIPNELKDEILLIINDLRSTQPTNA</sequence>
<dbReference type="EMBL" id="QICL01000002">
    <property type="protein sequence ID" value="PXV68149.1"/>
    <property type="molecule type" value="Genomic_DNA"/>
</dbReference>
<name>A0A2V3PSZ3_9BACT</name>
<dbReference type="Proteomes" id="UP000247973">
    <property type="component" value="Unassembled WGS sequence"/>
</dbReference>
<evidence type="ECO:0000313" key="3">
    <source>
        <dbReference type="Proteomes" id="UP000247973"/>
    </source>
</evidence>
<keyword evidence="3" id="KW-1185">Reference proteome</keyword>
<gene>
    <name evidence="2" type="ORF">CLV62_102181</name>
</gene>
<proteinExistence type="predicted"/>
<accession>A0A2V3PSZ3</accession>
<evidence type="ECO:0000256" key="1">
    <source>
        <dbReference type="SAM" id="Phobius"/>
    </source>
</evidence>
<evidence type="ECO:0000313" key="2">
    <source>
        <dbReference type="EMBL" id="PXV68149.1"/>
    </source>
</evidence>